<evidence type="ECO:0000313" key="3">
    <source>
        <dbReference type="Proteomes" id="UP001438953"/>
    </source>
</evidence>
<dbReference type="Proteomes" id="UP001438953">
    <property type="component" value="Unassembled WGS sequence"/>
</dbReference>
<proteinExistence type="predicted"/>
<name>A0ABV1SG58_9RHOB</name>
<evidence type="ECO:0000313" key="2">
    <source>
        <dbReference type="EMBL" id="MER5171621.1"/>
    </source>
</evidence>
<reference evidence="2 3" key="2">
    <citation type="submission" date="2024-06" db="EMBL/GenBank/DDBJ databases">
        <title>Thioclava kandeliae sp. nov. from a rhizosphere soil sample of Kandelia candel in a mangrove.</title>
        <authorList>
            <person name="Mu T."/>
        </authorList>
    </citation>
    <scope>NUCLEOTIDE SEQUENCE [LARGE SCALE GENOMIC DNA]</scope>
    <source>
        <strain evidence="2 3">CPCC 100088</strain>
    </source>
</reference>
<accession>A0ABV1SG58</accession>
<comment type="caution">
    <text evidence="2">The sequence shown here is derived from an EMBL/GenBank/DDBJ whole genome shotgun (WGS) entry which is preliminary data.</text>
</comment>
<evidence type="ECO:0000256" key="1">
    <source>
        <dbReference type="SAM" id="Phobius"/>
    </source>
</evidence>
<dbReference type="EMBL" id="JAYWLC010000004">
    <property type="protein sequence ID" value="MER5171621.1"/>
    <property type="molecule type" value="Genomic_DNA"/>
</dbReference>
<reference evidence="2 3" key="1">
    <citation type="submission" date="2024-01" db="EMBL/GenBank/DDBJ databases">
        <authorList>
            <person name="Deng Y."/>
            <person name="Su J."/>
        </authorList>
    </citation>
    <scope>NUCLEOTIDE SEQUENCE [LARGE SCALE GENOMIC DNA]</scope>
    <source>
        <strain evidence="2 3">CPCC 100088</strain>
    </source>
</reference>
<protein>
    <submittedName>
        <fullName evidence="2">Uncharacterized protein</fullName>
    </submittedName>
</protein>
<keyword evidence="1" id="KW-0812">Transmembrane</keyword>
<sequence>MKNETYCIGLCGCEPDPVPPRRAPSGWWIIPALCGVLIGGALAAWVWL</sequence>
<organism evidence="2 3">
    <name type="scientific">Thioclava kandeliae</name>
    <dbReference type="NCBI Taxonomy" id="3070818"/>
    <lineage>
        <taxon>Bacteria</taxon>
        <taxon>Pseudomonadati</taxon>
        <taxon>Pseudomonadota</taxon>
        <taxon>Alphaproteobacteria</taxon>
        <taxon>Rhodobacterales</taxon>
        <taxon>Paracoccaceae</taxon>
        <taxon>Thioclava</taxon>
    </lineage>
</organism>
<keyword evidence="3" id="KW-1185">Reference proteome</keyword>
<dbReference type="RefSeq" id="WP_350936096.1">
    <property type="nucleotide sequence ID" value="NZ_JAYWLC010000004.1"/>
</dbReference>
<keyword evidence="1" id="KW-1133">Transmembrane helix</keyword>
<gene>
    <name evidence="2" type="ORF">VSX56_07510</name>
</gene>
<feature type="transmembrane region" description="Helical" evidence="1">
    <location>
        <begin position="27"/>
        <end position="47"/>
    </location>
</feature>
<keyword evidence="1" id="KW-0472">Membrane</keyword>